<accession>A0A1Y3DIP7</accession>
<gene>
    <name evidence="2" type="ORF">PKNOH_S130199600</name>
</gene>
<dbReference type="Proteomes" id="UP000195012">
    <property type="component" value="Unassembled WGS sequence"/>
</dbReference>
<feature type="compositionally biased region" description="Basic residues" evidence="1">
    <location>
        <begin position="1"/>
        <end position="13"/>
    </location>
</feature>
<dbReference type="OrthoDB" id="378291at2759"/>
<feature type="region of interest" description="Disordered" evidence="1">
    <location>
        <begin position="563"/>
        <end position="608"/>
    </location>
</feature>
<feature type="compositionally biased region" description="Acidic residues" evidence="1">
    <location>
        <begin position="1028"/>
        <end position="1043"/>
    </location>
</feature>
<dbReference type="EMBL" id="NETL01000027">
    <property type="protein sequence ID" value="OTN64793.1"/>
    <property type="molecule type" value="Genomic_DNA"/>
</dbReference>
<sequence length="1316" mass="154315">MFSKRKVVKRNIRKVTGDDNSNLNDSPNDEEKENYTQEETTVEKRITEVCVDKSEIVVPPPPEEASATQDNNISIREIPDEEKCEEGHGRGTEKGESTDQMDRRKGSDALTEEAITKKGKVSRKEKKKNEETKKVNRMNTSFHIYSDDEDDCYVAIRRRKTVQRNIQSGSIQMEDSPDTLKATREIETKPVENHTEQMEKLQGGFSSREFFIRRYGVDLHEGRVNQTGQEELLKDEEGNNPSCASGGKTKILTYSTKRNESTSTEKNFFVCYPEEDRYGDSPIEMNSLGEDMIEHRYRHNQREDHQTGGRYPHVALHQDEEATKEEEEYQDEEEKKLIERIKLKKQILRKKKTLSDMYSYQLEEDDEGEDPVGIDCSLRMTAHQFQGKKKITTPWEERHLREEEDDIPIEDDLDVDDIYNYESLNEMKNRLIIKKNKNNEIDSFYDMVGGISTERNPHQIPTSTKEYIKQMHEDEVIKKIVDTEIMSQLKKEKRDFHQGIISPDEDDTSDPFSDGLTKKKCENSGRLNLKKESFHGDRLIGSHSDFPTRNEADSWQVNGSHKVENAENAENADNEERTQYGEEKGKTSEKNANHVNHMDEEDWRSSAQSNDRLYQQENEALFSEIKKTFKKYSVCNTQIVEMYEHIRDLFEEYKCRKDQSGQVKSLEKNYQNKYTELEEIKKKMTKEIVTCTSFFRYFYHLMRLIKAKSNLLDNALAESFEIDVTFFIVYQNLKLYLYRKYYENYKLIFIKDYIYNAKYYKQKKDGDKNELVKQLVTNGIVSNCQFIHDAALFSEHLINEVKQHNEFNDTCVHYMFDGFSSNYSTDSSASSDWEKPKNATMKNDQAIGDKRKKRKEEKKKYFQTFKMKILKRKYLIAIENIFKDVHPHFINFKNAIKYFYLLKLHNEDFYVTHNYMSLFDSILFFFAKYELLFWDPLYQFYQTRTKKRKLLSLLEDKIEGSHSEQIHAIFVQLYRNEDFVNANNVPRGKKQFPSPVLNWTYGDDTVNSSKGVDEAPSSVDPFQGESSTENDIESSTDSSESDDAFSFTSSSTPEGGGVSTVGESPMWEKSPIEEKTSIEKKTSVEEKQPIGEKPPLEKKKKKYKPAKKHFHNNPSVRSFEWYKFMDELMYIYQVDDEKEILKKLYDKIFNNKVHELVEAWNPLSLKQSYNLCVILAEYLLYNQDRREVTNMVKEKINSCVITFFEGYINISSQKKKDIFLMRCLKILKSVRGIFCLLGDDTLHDFVKKIFYNFVLTNYDYSSKLHNLIVSAVVHIILSLGVPEESKFFEDISSVLCGIKDRLRSGDFDYGKFKVEN</sequence>
<organism evidence="2 3">
    <name type="scientific">Plasmodium knowlesi</name>
    <dbReference type="NCBI Taxonomy" id="5850"/>
    <lineage>
        <taxon>Eukaryota</taxon>
        <taxon>Sar</taxon>
        <taxon>Alveolata</taxon>
        <taxon>Apicomplexa</taxon>
        <taxon>Aconoidasida</taxon>
        <taxon>Haemosporida</taxon>
        <taxon>Plasmodiidae</taxon>
        <taxon>Plasmodium</taxon>
        <taxon>Plasmodium (Plasmodium)</taxon>
    </lineage>
</organism>
<proteinExistence type="predicted"/>
<feature type="compositionally biased region" description="Basic residues" evidence="1">
    <location>
        <begin position="1098"/>
        <end position="1107"/>
    </location>
</feature>
<evidence type="ECO:0000256" key="1">
    <source>
        <dbReference type="SAM" id="MobiDB-lite"/>
    </source>
</evidence>
<feature type="region of interest" description="Disordered" evidence="1">
    <location>
        <begin position="499"/>
        <end position="519"/>
    </location>
</feature>
<protein>
    <submittedName>
        <fullName evidence="2">Uncharacterized protein</fullName>
    </submittedName>
</protein>
<dbReference type="VEuPathDB" id="PlasmoDB:PKNH_1133100"/>
<evidence type="ECO:0000313" key="2">
    <source>
        <dbReference type="EMBL" id="OTN64793.1"/>
    </source>
</evidence>
<feature type="compositionally biased region" description="Basic and acidic residues" evidence="1">
    <location>
        <begin position="85"/>
        <end position="107"/>
    </location>
</feature>
<dbReference type="VEuPathDB" id="PlasmoDB:PKNOH_S130199600"/>
<feature type="region of interest" description="Disordered" evidence="1">
    <location>
        <begin position="1007"/>
        <end position="1107"/>
    </location>
</feature>
<feature type="compositionally biased region" description="Basic and acidic residues" evidence="1">
    <location>
        <begin position="574"/>
        <end position="598"/>
    </location>
</feature>
<name>A0A1Y3DIP7_PLAKN</name>
<dbReference type="VEuPathDB" id="PlasmoDB:PKA1H_110038800"/>
<feature type="region of interest" description="Disordered" evidence="1">
    <location>
        <begin position="1"/>
        <end position="41"/>
    </location>
</feature>
<feature type="region of interest" description="Disordered" evidence="1">
    <location>
        <begin position="53"/>
        <end position="135"/>
    </location>
</feature>
<evidence type="ECO:0000313" key="3">
    <source>
        <dbReference type="Proteomes" id="UP000195012"/>
    </source>
</evidence>
<feature type="compositionally biased region" description="Basic and acidic residues" evidence="1">
    <location>
        <begin position="1070"/>
        <end position="1097"/>
    </location>
</feature>
<dbReference type="eggNOG" id="ENOG502TNBJ">
    <property type="taxonomic scope" value="Eukaryota"/>
</dbReference>
<dbReference type="OMA" id="KFMDELM"/>
<feature type="compositionally biased region" description="Basic residues" evidence="1">
    <location>
        <begin position="117"/>
        <end position="126"/>
    </location>
</feature>
<comment type="caution">
    <text evidence="2">The sequence shown here is derived from an EMBL/GenBank/DDBJ whole genome shotgun (WGS) entry which is preliminary data.</text>
</comment>
<reference evidence="2 3" key="1">
    <citation type="submission" date="2017-05" db="EMBL/GenBank/DDBJ databases">
        <title>PacBio assembly of a Plasmodium knowlesi genome sequence with Hi-C correction and manual annotation of the SICAvar gene family.</title>
        <authorList>
            <person name="Lapp S.A."/>
            <person name="Geraldo J.A."/>
            <person name="Chien J.-T."/>
            <person name="Ay F."/>
            <person name="Pakala S.B."/>
            <person name="Batugedara G."/>
            <person name="Humphrey J.C."/>
            <person name="Debarry J.D."/>
            <person name="Le Roch K.G."/>
            <person name="Galinski M.R."/>
            <person name="Kissinger J.C."/>
        </authorList>
    </citation>
    <scope>NUCLEOTIDE SEQUENCE [LARGE SCALE GENOMIC DNA]</scope>
    <source>
        <strain evidence="3">Malayan Strain Pk1 (A+)</strain>
    </source>
</reference>